<evidence type="ECO:0000313" key="4">
    <source>
        <dbReference type="Proteomes" id="UP001056851"/>
    </source>
</evidence>
<accession>A0ABY5CFC6</accession>
<evidence type="ECO:0000313" key="3">
    <source>
        <dbReference type="EMBL" id="UST85808.1"/>
    </source>
</evidence>
<name>A0ABY5CFC6_9PSED</name>
<feature type="domain" description="Phage tail protein C-terminal" evidence="2">
    <location>
        <begin position="146"/>
        <end position="287"/>
    </location>
</feature>
<dbReference type="Pfam" id="PF25670">
    <property type="entry name" value="Phage_tail_C_2"/>
    <property type="match status" value="1"/>
</dbReference>
<proteinExistence type="predicted"/>
<sequence length="301" mass="31929">MSKQTINLGTAPTGVGGDTPRSAFQKTQSNFDELYQRDALLGTAANANIGTAAGNVMAVGAGGWLGPSIIDNSNANNAKTTGLYGLSNAANAPFVALQLLTSDWGVDPRWQAQLALGISQNKAYFRSILKDQTSATAWAELYHTGNTTKGSGGVLSAASPIVRVSNVAGSLRLDLLEQTFEPAGEWGVANEEARGVVVERLAVGQYRITGSLGLALEGWRTLDPCSPDGGRTLGITDSEQEPDGTVVIKLFKQRWTLSEDGEMIEGRGAALDVPLNSWIDVRLEMPKPEELPIPMEATIEE</sequence>
<dbReference type="EMBL" id="CP099599">
    <property type="protein sequence ID" value="UST85808.1"/>
    <property type="molecule type" value="Genomic_DNA"/>
</dbReference>
<evidence type="ECO:0000256" key="1">
    <source>
        <dbReference type="SAM" id="MobiDB-lite"/>
    </source>
</evidence>
<gene>
    <name evidence="3" type="ORF">NF677_03775</name>
</gene>
<keyword evidence="4" id="KW-1185">Reference proteome</keyword>
<organism evidence="3 4">
    <name type="scientific">Pseudomonas siliginis</name>
    <dbReference type="NCBI Taxonomy" id="2842346"/>
    <lineage>
        <taxon>Bacteria</taxon>
        <taxon>Pseudomonadati</taxon>
        <taxon>Pseudomonadota</taxon>
        <taxon>Gammaproteobacteria</taxon>
        <taxon>Pseudomonadales</taxon>
        <taxon>Pseudomonadaceae</taxon>
        <taxon>Pseudomonas</taxon>
    </lineage>
</organism>
<reference evidence="3" key="1">
    <citation type="submission" date="2022-06" db="EMBL/GenBank/DDBJ databases">
        <title>Investigating genetic diversity within the most abundant and prevalent non-pathogenic leaf-associated bacterial species interacting with Arabidopsis thaliana in natural habitats.</title>
        <authorList>
            <person name="Ramirez-Sanchez D."/>
            <person name="Gibelin-Viala C."/>
            <person name="Mayjonade B."/>
            <person name="Duflos R."/>
            <person name="Belmonte E."/>
            <person name="Pailler V."/>
            <person name="Bartoli C."/>
            <person name="Carrere S."/>
            <person name="Vailleau F."/>
            <person name="Roux F."/>
        </authorList>
    </citation>
    <scope>NUCLEOTIDE SEQUENCE</scope>
    <source>
        <strain evidence="3">OTU6ESPEB1</strain>
    </source>
</reference>
<dbReference type="Proteomes" id="UP001056851">
    <property type="component" value="Chromosome"/>
</dbReference>
<evidence type="ECO:0000259" key="2">
    <source>
        <dbReference type="Pfam" id="PF25670"/>
    </source>
</evidence>
<feature type="region of interest" description="Disordered" evidence="1">
    <location>
        <begin position="1"/>
        <end position="21"/>
    </location>
</feature>
<protein>
    <recommendedName>
        <fullName evidence="2">Phage tail protein C-terminal domain-containing protein</fullName>
    </recommendedName>
</protein>
<dbReference type="RefSeq" id="WP_252885346.1">
    <property type="nucleotide sequence ID" value="NZ_CP099599.1"/>
</dbReference>
<feature type="compositionally biased region" description="Polar residues" evidence="1">
    <location>
        <begin position="1"/>
        <end position="10"/>
    </location>
</feature>
<dbReference type="InterPro" id="IPR058008">
    <property type="entry name" value="Gp26_C"/>
</dbReference>